<dbReference type="AlphaFoldDB" id="A0A9Q1GNN5"/>
<sequence>MDVDDVDVGGLRWKRTCCVCVMGVLEDDWDGRVTYDEGSRKYMLVKSRKGAEELERMVKDSVGGELMEAKLWYNLKYNRARSGNEQPVSRLRLGGETIVLSDYDAIFVASDDRCDEERHYAASGVGVVDSIDMHVVMEDKRIRAHDGAWFGSTVASYL</sequence>
<evidence type="ECO:0000313" key="2">
    <source>
        <dbReference type="Proteomes" id="UP001153076"/>
    </source>
</evidence>
<proteinExistence type="predicted"/>
<keyword evidence="2" id="KW-1185">Reference proteome</keyword>
<dbReference type="EMBL" id="JAKOGI010002289">
    <property type="protein sequence ID" value="KAJ8422340.1"/>
    <property type="molecule type" value="Genomic_DNA"/>
</dbReference>
<evidence type="ECO:0000313" key="1">
    <source>
        <dbReference type="EMBL" id="KAJ8422340.1"/>
    </source>
</evidence>
<reference evidence="1" key="1">
    <citation type="submission" date="2022-04" db="EMBL/GenBank/DDBJ databases">
        <title>Carnegiea gigantea Genome sequencing and assembly v2.</title>
        <authorList>
            <person name="Copetti D."/>
            <person name="Sanderson M.J."/>
            <person name="Burquez A."/>
            <person name="Wojciechowski M.F."/>
        </authorList>
    </citation>
    <scope>NUCLEOTIDE SEQUENCE</scope>
    <source>
        <strain evidence="1">SGP5-SGP5p</strain>
        <tissue evidence="1">Aerial part</tissue>
    </source>
</reference>
<protein>
    <submittedName>
        <fullName evidence="1">Uncharacterized protein</fullName>
    </submittedName>
</protein>
<dbReference type="Proteomes" id="UP001153076">
    <property type="component" value="Unassembled WGS sequence"/>
</dbReference>
<comment type="caution">
    <text evidence="1">The sequence shown here is derived from an EMBL/GenBank/DDBJ whole genome shotgun (WGS) entry which is preliminary data.</text>
</comment>
<organism evidence="1 2">
    <name type="scientific">Carnegiea gigantea</name>
    <dbReference type="NCBI Taxonomy" id="171969"/>
    <lineage>
        <taxon>Eukaryota</taxon>
        <taxon>Viridiplantae</taxon>
        <taxon>Streptophyta</taxon>
        <taxon>Embryophyta</taxon>
        <taxon>Tracheophyta</taxon>
        <taxon>Spermatophyta</taxon>
        <taxon>Magnoliopsida</taxon>
        <taxon>eudicotyledons</taxon>
        <taxon>Gunneridae</taxon>
        <taxon>Pentapetalae</taxon>
        <taxon>Caryophyllales</taxon>
        <taxon>Cactineae</taxon>
        <taxon>Cactaceae</taxon>
        <taxon>Cactoideae</taxon>
        <taxon>Echinocereeae</taxon>
        <taxon>Carnegiea</taxon>
    </lineage>
</organism>
<accession>A0A9Q1GNN5</accession>
<name>A0A9Q1GNN5_9CARY</name>
<gene>
    <name evidence="1" type="ORF">Cgig2_004896</name>
</gene>